<dbReference type="CDD" id="cd17624">
    <property type="entry name" value="REC_OmpR_PmrA-like"/>
    <property type="match status" value="1"/>
</dbReference>
<evidence type="ECO:0000313" key="11">
    <source>
        <dbReference type="Proteomes" id="UP000434209"/>
    </source>
</evidence>
<dbReference type="SMART" id="SM00448">
    <property type="entry name" value="REC"/>
    <property type="match status" value="1"/>
</dbReference>
<keyword evidence="1 6" id="KW-0597">Phosphoprotein</keyword>
<dbReference type="InterPro" id="IPR039420">
    <property type="entry name" value="WalR-like"/>
</dbReference>
<accession>A0A7Z2GD95</accession>
<dbReference type="GO" id="GO:0032993">
    <property type="term" value="C:protein-DNA complex"/>
    <property type="evidence" value="ECO:0007669"/>
    <property type="project" value="TreeGrafter"/>
</dbReference>
<dbReference type="OrthoDB" id="9802426at2"/>
<proteinExistence type="predicted"/>
<evidence type="ECO:0000256" key="3">
    <source>
        <dbReference type="ARBA" id="ARBA00023015"/>
    </source>
</evidence>
<dbReference type="SUPFAM" id="SSF46894">
    <property type="entry name" value="C-terminal effector domain of the bipartite response regulators"/>
    <property type="match status" value="1"/>
</dbReference>
<dbReference type="InterPro" id="IPR001867">
    <property type="entry name" value="OmpR/PhoB-type_DNA-bd"/>
</dbReference>
<dbReference type="Gene3D" id="6.10.250.690">
    <property type="match status" value="1"/>
</dbReference>
<dbReference type="GO" id="GO:0000156">
    <property type="term" value="F:phosphorelay response regulator activity"/>
    <property type="evidence" value="ECO:0007669"/>
    <property type="project" value="TreeGrafter"/>
</dbReference>
<feature type="domain" description="OmpR/PhoB-type" evidence="9">
    <location>
        <begin position="122"/>
        <end position="218"/>
    </location>
</feature>
<evidence type="ECO:0000259" key="9">
    <source>
        <dbReference type="PROSITE" id="PS51755"/>
    </source>
</evidence>
<dbReference type="EMBL" id="CP046912">
    <property type="protein sequence ID" value="QGZ59682.1"/>
    <property type="molecule type" value="Genomic_DNA"/>
</dbReference>
<dbReference type="GO" id="GO:0005829">
    <property type="term" value="C:cytosol"/>
    <property type="evidence" value="ECO:0007669"/>
    <property type="project" value="TreeGrafter"/>
</dbReference>
<dbReference type="InterPro" id="IPR016032">
    <property type="entry name" value="Sig_transdc_resp-reg_C-effctor"/>
</dbReference>
<evidence type="ECO:0000313" key="10">
    <source>
        <dbReference type="EMBL" id="QGZ59682.1"/>
    </source>
</evidence>
<name>A0A7Z2GD95_9BURK</name>
<dbReference type="SMART" id="SM00862">
    <property type="entry name" value="Trans_reg_C"/>
    <property type="match status" value="1"/>
</dbReference>
<dbReference type="CDD" id="cd00383">
    <property type="entry name" value="trans_reg_C"/>
    <property type="match status" value="1"/>
</dbReference>
<dbReference type="Pfam" id="PF00486">
    <property type="entry name" value="Trans_reg_C"/>
    <property type="match status" value="1"/>
</dbReference>
<dbReference type="Gene3D" id="1.10.10.10">
    <property type="entry name" value="Winged helix-like DNA-binding domain superfamily/Winged helix DNA-binding domain"/>
    <property type="match status" value="1"/>
</dbReference>
<feature type="modified residue" description="4-aspartylphosphate" evidence="6">
    <location>
        <position position="51"/>
    </location>
</feature>
<evidence type="ECO:0000256" key="7">
    <source>
        <dbReference type="PROSITE-ProRule" id="PRU01091"/>
    </source>
</evidence>
<dbReference type="InterPro" id="IPR036388">
    <property type="entry name" value="WH-like_DNA-bd_sf"/>
</dbReference>
<dbReference type="KEGG" id="pacp:FAZ97_32425"/>
<evidence type="ECO:0000256" key="2">
    <source>
        <dbReference type="ARBA" id="ARBA00023012"/>
    </source>
</evidence>
<evidence type="ECO:0000256" key="6">
    <source>
        <dbReference type="PROSITE-ProRule" id="PRU00169"/>
    </source>
</evidence>
<dbReference type="PANTHER" id="PTHR48111:SF67">
    <property type="entry name" value="TRANSCRIPTIONAL REGULATORY PROTEIN TCTD"/>
    <property type="match status" value="1"/>
</dbReference>
<keyword evidence="4 7" id="KW-0238">DNA-binding</keyword>
<keyword evidence="2" id="KW-0902">Two-component regulatory system</keyword>
<keyword evidence="11" id="KW-1185">Reference proteome</keyword>
<dbReference type="GO" id="GO:0000976">
    <property type="term" value="F:transcription cis-regulatory region binding"/>
    <property type="evidence" value="ECO:0007669"/>
    <property type="project" value="TreeGrafter"/>
</dbReference>
<evidence type="ECO:0000256" key="5">
    <source>
        <dbReference type="ARBA" id="ARBA00023163"/>
    </source>
</evidence>
<dbReference type="GO" id="GO:0006355">
    <property type="term" value="P:regulation of DNA-templated transcription"/>
    <property type="evidence" value="ECO:0007669"/>
    <property type="project" value="InterPro"/>
</dbReference>
<dbReference type="Gene3D" id="3.40.50.2300">
    <property type="match status" value="1"/>
</dbReference>
<dbReference type="PROSITE" id="PS51755">
    <property type="entry name" value="OMPR_PHOB"/>
    <property type="match status" value="1"/>
</dbReference>
<dbReference type="PROSITE" id="PS50110">
    <property type="entry name" value="RESPONSE_REGULATORY"/>
    <property type="match status" value="1"/>
</dbReference>
<dbReference type="FunFam" id="3.40.50.2300:FF:000002">
    <property type="entry name" value="DNA-binding response regulator PhoP"/>
    <property type="match status" value="1"/>
</dbReference>
<gene>
    <name evidence="10" type="ORF">FAZ97_32425</name>
</gene>
<feature type="domain" description="Response regulatory" evidence="8">
    <location>
        <begin position="2"/>
        <end position="116"/>
    </location>
</feature>
<dbReference type="AlphaFoldDB" id="A0A7Z2GD95"/>
<sequence>MRILIVEDDLDIGQSLMRALKDAGYSVDWIRVGTQARQAVVSNAYSIVLLDLGLPGSDGIDVLAAARGRGCTTPVLIVTARDDIETRVRGLDIGADDYLLKPFNTSELLARIRAVIRRHAGAAVSVLGDETLSLNLDKHELCFRGQRDILSAREFALMAALLERPGVILSRAQLEDRLYGWGEEVESNAVAVLIHGVRKKFGHDVIRNIRGFGWTIDLAAREEQPGAPPADGSEARE</sequence>
<dbReference type="SUPFAM" id="SSF52172">
    <property type="entry name" value="CheY-like"/>
    <property type="match status" value="1"/>
</dbReference>
<feature type="DNA-binding region" description="OmpR/PhoB-type" evidence="7">
    <location>
        <begin position="122"/>
        <end position="218"/>
    </location>
</feature>
<organism evidence="10 11">
    <name type="scientific">Paraburkholderia acidiphila</name>
    <dbReference type="NCBI Taxonomy" id="2571747"/>
    <lineage>
        <taxon>Bacteria</taxon>
        <taxon>Pseudomonadati</taxon>
        <taxon>Pseudomonadota</taxon>
        <taxon>Betaproteobacteria</taxon>
        <taxon>Burkholderiales</taxon>
        <taxon>Burkholderiaceae</taxon>
        <taxon>Paraburkholderia</taxon>
    </lineage>
</organism>
<evidence type="ECO:0000256" key="1">
    <source>
        <dbReference type="ARBA" id="ARBA00022553"/>
    </source>
</evidence>
<dbReference type="PANTHER" id="PTHR48111">
    <property type="entry name" value="REGULATOR OF RPOS"/>
    <property type="match status" value="1"/>
</dbReference>
<keyword evidence="5" id="KW-0804">Transcription</keyword>
<dbReference type="RefSeq" id="WP_158762860.1">
    <property type="nucleotide sequence ID" value="NZ_CP046912.1"/>
</dbReference>
<dbReference type="Proteomes" id="UP000434209">
    <property type="component" value="Chromosome 4"/>
</dbReference>
<keyword evidence="3" id="KW-0805">Transcription regulation</keyword>
<dbReference type="InterPro" id="IPR011006">
    <property type="entry name" value="CheY-like_superfamily"/>
</dbReference>
<reference evidence="10 11" key="1">
    <citation type="submission" date="2019-12" db="EMBL/GenBank/DDBJ databases">
        <title>Paraburkholderia acidiphila 7Q-K02 sp. nov and Paraburkholderia acidisoli DHF22 sp. nov., two strains isolated from forest soil.</title>
        <authorList>
            <person name="Gao Z."/>
            <person name="Qiu L."/>
        </authorList>
    </citation>
    <scope>NUCLEOTIDE SEQUENCE [LARGE SCALE GENOMIC DNA]</scope>
    <source>
        <strain evidence="10 11">7Q-K02</strain>
    </source>
</reference>
<dbReference type="Pfam" id="PF00072">
    <property type="entry name" value="Response_reg"/>
    <property type="match status" value="1"/>
</dbReference>
<evidence type="ECO:0000259" key="8">
    <source>
        <dbReference type="PROSITE" id="PS50110"/>
    </source>
</evidence>
<dbReference type="InterPro" id="IPR001789">
    <property type="entry name" value="Sig_transdc_resp-reg_receiver"/>
</dbReference>
<protein>
    <submittedName>
        <fullName evidence="10">Response regulator</fullName>
    </submittedName>
</protein>
<evidence type="ECO:0000256" key="4">
    <source>
        <dbReference type="ARBA" id="ARBA00023125"/>
    </source>
</evidence>